<evidence type="ECO:0000313" key="2">
    <source>
        <dbReference type="Proteomes" id="UP000075573"/>
    </source>
</evidence>
<dbReference type="Proteomes" id="UP000075573">
    <property type="component" value="Unassembled WGS sequence"/>
</dbReference>
<evidence type="ECO:0008006" key="3">
    <source>
        <dbReference type="Google" id="ProtNLM"/>
    </source>
</evidence>
<comment type="caution">
    <text evidence="1">The sequence shown here is derived from an EMBL/GenBank/DDBJ whole genome shotgun (WGS) entry which is preliminary data.</text>
</comment>
<dbReference type="InterPro" id="IPR027417">
    <property type="entry name" value="P-loop_NTPase"/>
</dbReference>
<accession>A0A149QZE1</accession>
<dbReference type="SUPFAM" id="SSF52540">
    <property type="entry name" value="P-loop containing nucleoside triphosphate hydrolases"/>
    <property type="match status" value="1"/>
</dbReference>
<organism evidence="1 2">
    <name type="scientific">Gluconobacter potus</name>
    <dbReference type="NCBI Taxonomy" id="2724927"/>
    <lineage>
        <taxon>Bacteria</taxon>
        <taxon>Pseudomonadati</taxon>
        <taxon>Pseudomonadota</taxon>
        <taxon>Alphaproteobacteria</taxon>
        <taxon>Acetobacterales</taxon>
        <taxon>Acetobacteraceae</taxon>
        <taxon>Gluconobacter</taxon>
    </lineage>
</organism>
<evidence type="ECO:0000313" key="1">
    <source>
        <dbReference type="EMBL" id="KXV02680.1"/>
    </source>
</evidence>
<sequence length="261" mass="27918">MTSNALARLREQVRCLERRSLHHSPFRVLPTGLQQVDDHLGGGFKTASLHDILVPDPLEIGASLALLLPLLARSGQPVFWLGAAPPQLHAWGLHQTGISLRHLICVESDDASVLAVAEDILRGPERAIVVISGSRIPSLTEVRRLNLAAESSGNTGFFLRPVSVSRSSGKDPCACATRWQVTSHPSAPLCLPGQVLPLPGPRRLSVSLLRVRGGRPAHWLLDCPDHAPLSRPLASLLAHRAPPALPAGSLPSRSSACRARA</sequence>
<reference evidence="1 2" key="1">
    <citation type="submission" date="2015-06" db="EMBL/GenBank/DDBJ databases">
        <title>Improved classification and identification of acetic acid bacteria using matrix-assisted laser desorption/ionization time-of-flight mass spectrometry; Gluconobacter nephelii and Gluconobacter uchimurae are later heterotypic synonyms of Gluconobacter japonicus and Gluconobacter oxydans, respectively.</title>
        <authorList>
            <person name="Li L."/>
            <person name="Cleenwerck I."/>
            <person name="De Vuyst L."/>
            <person name="Vandamme P."/>
        </authorList>
    </citation>
    <scope>NUCLEOTIDE SEQUENCE [LARGE SCALE GENOMIC DNA]</scope>
    <source>
        <strain evidence="1 2">LMG 1764</strain>
    </source>
</reference>
<dbReference type="RefSeq" id="WP_062493892.1">
    <property type="nucleotide sequence ID" value="NZ_LHZB01000087.1"/>
</dbReference>
<name>A0A149QZE1_9PROT</name>
<proteinExistence type="predicted"/>
<dbReference type="AlphaFoldDB" id="A0A149QZE1"/>
<gene>
    <name evidence="1" type="ORF">AD929_02085</name>
</gene>
<dbReference type="EMBL" id="LHZB01000087">
    <property type="protein sequence ID" value="KXV02680.1"/>
    <property type="molecule type" value="Genomic_DNA"/>
</dbReference>
<protein>
    <recommendedName>
        <fullName evidence="3">Protein ImuA</fullName>
    </recommendedName>
</protein>
<dbReference type="Gene3D" id="3.40.50.300">
    <property type="entry name" value="P-loop containing nucleotide triphosphate hydrolases"/>
    <property type="match status" value="1"/>
</dbReference>